<reference evidence="2" key="2">
    <citation type="submission" date="2022-03" db="EMBL/GenBank/DDBJ databases">
        <title>Draft title - Genomic analysis of global carrot germplasm unveils the trajectory of domestication and the origin of high carotenoid orange carrot.</title>
        <authorList>
            <person name="Iorizzo M."/>
            <person name="Ellison S."/>
            <person name="Senalik D."/>
            <person name="Macko-Podgorni A."/>
            <person name="Grzebelus D."/>
            <person name="Bostan H."/>
            <person name="Rolling W."/>
            <person name="Curaba J."/>
            <person name="Simon P."/>
        </authorList>
    </citation>
    <scope>NUCLEOTIDE SEQUENCE</scope>
    <source>
        <tissue evidence="2">Leaf</tissue>
    </source>
</reference>
<dbReference type="Gramene" id="KZM96417">
    <property type="protein sequence ID" value="KZM96417"/>
    <property type="gene ID" value="DCAR_019659"/>
</dbReference>
<gene>
    <name evidence="2" type="ORF">DCAR_0522483</name>
</gene>
<dbReference type="GO" id="GO:0046872">
    <property type="term" value="F:metal ion binding"/>
    <property type="evidence" value="ECO:0007669"/>
    <property type="project" value="InterPro"/>
</dbReference>
<evidence type="ECO:0000256" key="1">
    <source>
        <dbReference type="ARBA" id="ARBA00004170"/>
    </source>
</evidence>
<dbReference type="PROSITE" id="PS50846">
    <property type="entry name" value="HMA_2"/>
    <property type="match status" value="1"/>
</dbReference>
<dbReference type="OMA" id="DEKKPYF"/>
<protein>
    <submittedName>
        <fullName evidence="2">Uncharacterized protein</fullName>
    </submittedName>
</protein>
<dbReference type="EMBL" id="CP093347">
    <property type="protein sequence ID" value="WOH03091.1"/>
    <property type="molecule type" value="Genomic_DNA"/>
</dbReference>
<dbReference type="InterPro" id="IPR042885">
    <property type="entry name" value="HIPP47/16"/>
</dbReference>
<name>A0A164ZUC2_DAUCS</name>
<dbReference type="GO" id="GO:0016020">
    <property type="term" value="C:membrane"/>
    <property type="evidence" value="ECO:0007669"/>
    <property type="project" value="UniProtKB-SubCell"/>
</dbReference>
<evidence type="ECO:0000313" key="2">
    <source>
        <dbReference type="EMBL" id="WOH03091.1"/>
    </source>
</evidence>
<proteinExistence type="predicted"/>
<dbReference type="OrthoDB" id="692882at2759"/>
<dbReference type="InterPro" id="IPR006121">
    <property type="entry name" value="HMA_dom"/>
</dbReference>
<sequence length="126" mass="14079">MKQKVVIRVDMSDPKKSKAKAMKIAATFPGVESVAIKGDNKDKLEVVGNEIDTVQLAKLLRKNVGSADLVSVGPAKDEKKDEKKPYFQVYGQNSYPYNYYYAGQVPSYQPVYEVRDSYSDPSCSIM</sequence>
<comment type="subcellular location">
    <subcellularLocation>
        <location evidence="1">Membrane</location>
        <topology evidence="1">Peripheral membrane protein</topology>
    </subcellularLocation>
</comment>
<dbReference type="PANTHER" id="PTHR46932:SF12">
    <property type="entry name" value="HEAVY METAL-ASSOCIATED ISOPRENYLATED PLANT PROTEIN 47"/>
    <property type="match status" value="1"/>
</dbReference>
<dbReference type="AlphaFoldDB" id="A0A164ZUC2"/>
<organism evidence="2 3">
    <name type="scientific">Daucus carota subsp. sativus</name>
    <name type="common">Carrot</name>
    <dbReference type="NCBI Taxonomy" id="79200"/>
    <lineage>
        <taxon>Eukaryota</taxon>
        <taxon>Viridiplantae</taxon>
        <taxon>Streptophyta</taxon>
        <taxon>Embryophyta</taxon>
        <taxon>Tracheophyta</taxon>
        <taxon>Spermatophyta</taxon>
        <taxon>Magnoliopsida</taxon>
        <taxon>eudicotyledons</taxon>
        <taxon>Gunneridae</taxon>
        <taxon>Pentapetalae</taxon>
        <taxon>asterids</taxon>
        <taxon>campanulids</taxon>
        <taxon>Apiales</taxon>
        <taxon>Apiaceae</taxon>
        <taxon>Apioideae</taxon>
        <taxon>Scandiceae</taxon>
        <taxon>Daucinae</taxon>
        <taxon>Daucus</taxon>
        <taxon>Daucus sect. Daucus</taxon>
    </lineage>
</organism>
<accession>A0A164ZUC2</accession>
<dbReference type="GO" id="GO:0009626">
    <property type="term" value="P:plant-type hypersensitive response"/>
    <property type="evidence" value="ECO:0007669"/>
    <property type="project" value="UniProtKB-KW"/>
</dbReference>
<dbReference type="KEGG" id="dcr:108221991"/>
<dbReference type="PANTHER" id="PTHR46932">
    <property type="entry name" value="HEAVY METAL-ASSOCIATED ISOPRENYLATED PLANT PROTEIN 47"/>
    <property type="match status" value="1"/>
</dbReference>
<reference evidence="2" key="1">
    <citation type="journal article" date="2016" name="Nat. Genet.">
        <title>A high-quality carrot genome assembly provides new insights into carotenoid accumulation and asterid genome evolution.</title>
        <authorList>
            <person name="Iorizzo M."/>
            <person name="Ellison S."/>
            <person name="Senalik D."/>
            <person name="Zeng P."/>
            <person name="Satapoomin P."/>
            <person name="Huang J."/>
            <person name="Bowman M."/>
            <person name="Iovene M."/>
            <person name="Sanseverino W."/>
            <person name="Cavagnaro P."/>
            <person name="Yildiz M."/>
            <person name="Macko-Podgorni A."/>
            <person name="Moranska E."/>
            <person name="Grzebelus E."/>
            <person name="Grzebelus D."/>
            <person name="Ashrafi H."/>
            <person name="Zheng Z."/>
            <person name="Cheng S."/>
            <person name="Spooner D."/>
            <person name="Van Deynze A."/>
            <person name="Simon P."/>
        </authorList>
    </citation>
    <scope>NUCLEOTIDE SEQUENCE</scope>
    <source>
        <tissue evidence="2">Leaf</tissue>
    </source>
</reference>
<evidence type="ECO:0000313" key="3">
    <source>
        <dbReference type="Proteomes" id="UP000077755"/>
    </source>
</evidence>
<keyword evidence="3" id="KW-1185">Reference proteome</keyword>
<dbReference type="Gene3D" id="3.30.70.100">
    <property type="match status" value="1"/>
</dbReference>
<dbReference type="Proteomes" id="UP000077755">
    <property type="component" value="Chromosome 5"/>
</dbReference>